<dbReference type="PROSITE" id="PS50977">
    <property type="entry name" value="HTH_TETR_2"/>
    <property type="match status" value="1"/>
</dbReference>
<gene>
    <name evidence="4" type="ORF">J41TS4_09200</name>
</gene>
<evidence type="ECO:0000256" key="1">
    <source>
        <dbReference type="ARBA" id="ARBA00023125"/>
    </source>
</evidence>
<dbReference type="InterPro" id="IPR009057">
    <property type="entry name" value="Homeodomain-like_sf"/>
</dbReference>
<feature type="DNA-binding region" description="H-T-H motif" evidence="2">
    <location>
        <begin position="30"/>
        <end position="49"/>
    </location>
</feature>
<evidence type="ECO:0000313" key="4">
    <source>
        <dbReference type="EMBL" id="GIO41162.1"/>
    </source>
</evidence>
<dbReference type="SUPFAM" id="SSF46689">
    <property type="entry name" value="Homeodomain-like"/>
    <property type="match status" value="1"/>
</dbReference>
<organism evidence="4 5">
    <name type="scientific">Paenibacillus apis</name>
    <dbReference type="NCBI Taxonomy" id="1792174"/>
    <lineage>
        <taxon>Bacteria</taxon>
        <taxon>Bacillati</taxon>
        <taxon>Bacillota</taxon>
        <taxon>Bacilli</taxon>
        <taxon>Bacillales</taxon>
        <taxon>Paenibacillaceae</taxon>
        <taxon>Paenibacillus</taxon>
    </lineage>
</organism>
<dbReference type="Pfam" id="PF00440">
    <property type="entry name" value="TetR_N"/>
    <property type="match status" value="1"/>
</dbReference>
<keyword evidence="5" id="KW-1185">Reference proteome</keyword>
<evidence type="ECO:0000259" key="3">
    <source>
        <dbReference type="PROSITE" id="PS50977"/>
    </source>
</evidence>
<dbReference type="GO" id="GO:0003677">
    <property type="term" value="F:DNA binding"/>
    <property type="evidence" value="ECO:0007669"/>
    <property type="project" value="UniProtKB-UniRule"/>
</dbReference>
<reference evidence="4" key="1">
    <citation type="submission" date="2021-03" db="EMBL/GenBank/DDBJ databases">
        <title>Antimicrobial resistance genes in bacteria isolated from Japanese honey, and their potential for conferring macrolide and lincosamide resistance in the American foulbrood pathogen Paenibacillus larvae.</title>
        <authorList>
            <person name="Okamoto M."/>
            <person name="Kumagai M."/>
            <person name="Kanamori H."/>
            <person name="Takamatsu D."/>
        </authorList>
    </citation>
    <scope>NUCLEOTIDE SEQUENCE</scope>
    <source>
        <strain evidence="4">J41TS4</strain>
    </source>
</reference>
<dbReference type="EMBL" id="BORS01000002">
    <property type="protein sequence ID" value="GIO41162.1"/>
    <property type="molecule type" value="Genomic_DNA"/>
</dbReference>
<comment type="caution">
    <text evidence="4">The sequence shown here is derived from an EMBL/GenBank/DDBJ whole genome shotgun (WGS) entry which is preliminary data.</text>
</comment>
<dbReference type="InterPro" id="IPR001647">
    <property type="entry name" value="HTH_TetR"/>
</dbReference>
<keyword evidence="1 2" id="KW-0238">DNA-binding</keyword>
<dbReference type="AlphaFoldDB" id="A0A919XY38"/>
<dbReference type="PANTHER" id="PTHR43479:SF11">
    <property type="entry name" value="ACREF_ENVCD OPERON REPRESSOR-RELATED"/>
    <property type="match status" value="1"/>
</dbReference>
<dbReference type="InterPro" id="IPR050624">
    <property type="entry name" value="HTH-type_Tx_Regulator"/>
</dbReference>
<proteinExistence type="predicted"/>
<dbReference type="Proteomes" id="UP000678895">
    <property type="component" value="Unassembled WGS sequence"/>
</dbReference>
<name>A0A919XY38_9BACL</name>
<dbReference type="Gene3D" id="1.10.357.10">
    <property type="entry name" value="Tetracycline Repressor, domain 2"/>
    <property type="match status" value="1"/>
</dbReference>
<dbReference type="PANTHER" id="PTHR43479">
    <property type="entry name" value="ACREF/ENVCD OPERON REPRESSOR-RELATED"/>
    <property type="match status" value="1"/>
</dbReference>
<protein>
    <submittedName>
        <fullName evidence="4">TetR family transcriptional regulator</fullName>
    </submittedName>
</protein>
<dbReference type="RefSeq" id="WP_301625188.1">
    <property type="nucleotide sequence ID" value="NZ_BORS01000002.1"/>
</dbReference>
<feature type="domain" description="HTH tetR-type" evidence="3">
    <location>
        <begin position="5"/>
        <end position="67"/>
    </location>
</feature>
<evidence type="ECO:0000313" key="5">
    <source>
        <dbReference type="Proteomes" id="UP000678895"/>
    </source>
</evidence>
<accession>A0A919XY38</accession>
<evidence type="ECO:0000256" key="2">
    <source>
        <dbReference type="PROSITE-ProRule" id="PRU00335"/>
    </source>
</evidence>
<sequence length="196" mass="22242">MVPRNDAKKAIVDATIELIQESGGNIEELTVRTIAERSNVGIGLINYHFQTKENLIEVSVQQIIGEVISKFKPDMNGNLNRIEQLKNVVKSVADFLAGNPSVARISILGDFKTPKTFDNTMQTVKGFGLSLKDVNFPDKDKTLLMFMITSVLQAVFLRRELSEELFGYQFDDKVQRDRFIDVIMNYMKWEGTDSNE</sequence>